<evidence type="ECO:0000313" key="5">
    <source>
        <dbReference type="EMBL" id="CAB4738737.1"/>
    </source>
</evidence>
<keyword evidence="2" id="KW-0547">Nucleotide-binding</keyword>
<evidence type="ECO:0000256" key="3">
    <source>
        <dbReference type="ARBA" id="ARBA00022840"/>
    </source>
</evidence>
<evidence type="ECO:0000256" key="1">
    <source>
        <dbReference type="ARBA" id="ARBA00022737"/>
    </source>
</evidence>
<dbReference type="FunFam" id="3.40.50.300:FF:000011">
    <property type="entry name" value="Putative ABC transporter ATP-binding component"/>
    <property type="match status" value="1"/>
</dbReference>
<dbReference type="PANTHER" id="PTHR19211:SF123">
    <property type="entry name" value="ABC TRANSPORTER"/>
    <property type="match status" value="1"/>
</dbReference>
<dbReference type="EMBL" id="CAEZYH010000209">
    <property type="protein sequence ID" value="CAB4738737.1"/>
    <property type="molecule type" value="Genomic_DNA"/>
</dbReference>
<dbReference type="GO" id="GO:0005524">
    <property type="term" value="F:ATP binding"/>
    <property type="evidence" value="ECO:0007669"/>
    <property type="project" value="UniProtKB-KW"/>
</dbReference>
<dbReference type="InterPro" id="IPR003439">
    <property type="entry name" value="ABC_transporter-like_ATP-bd"/>
</dbReference>
<dbReference type="SMART" id="SM00382">
    <property type="entry name" value="AAA"/>
    <property type="match status" value="2"/>
</dbReference>
<dbReference type="SUPFAM" id="SSF52540">
    <property type="entry name" value="P-loop containing nucleoside triphosphate hydrolases"/>
    <property type="match status" value="2"/>
</dbReference>
<dbReference type="PROSITE" id="PS00211">
    <property type="entry name" value="ABC_TRANSPORTER_1"/>
    <property type="match status" value="1"/>
</dbReference>
<dbReference type="InterPro" id="IPR050611">
    <property type="entry name" value="ABCF"/>
</dbReference>
<dbReference type="AlphaFoldDB" id="A0A6J6SVS3"/>
<protein>
    <submittedName>
        <fullName evidence="5">Unannotated protein</fullName>
    </submittedName>
</protein>
<dbReference type="InterPro" id="IPR017871">
    <property type="entry name" value="ABC_transporter-like_CS"/>
</dbReference>
<dbReference type="Gene3D" id="3.40.50.300">
    <property type="entry name" value="P-loop containing nucleotide triphosphate hydrolases"/>
    <property type="match status" value="2"/>
</dbReference>
<dbReference type="GO" id="GO:0016887">
    <property type="term" value="F:ATP hydrolysis activity"/>
    <property type="evidence" value="ECO:0007669"/>
    <property type="project" value="InterPro"/>
</dbReference>
<dbReference type="PANTHER" id="PTHR19211">
    <property type="entry name" value="ATP-BINDING TRANSPORT PROTEIN-RELATED"/>
    <property type="match status" value="1"/>
</dbReference>
<keyword evidence="1" id="KW-0677">Repeat</keyword>
<reference evidence="5" key="1">
    <citation type="submission" date="2020-05" db="EMBL/GenBank/DDBJ databases">
        <authorList>
            <person name="Chiriac C."/>
            <person name="Salcher M."/>
            <person name="Ghai R."/>
            <person name="Kavagutti S V."/>
        </authorList>
    </citation>
    <scope>NUCLEOTIDE SEQUENCE</scope>
</reference>
<feature type="domain" description="ABC transporter" evidence="4">
    <location>
        <begin position="347"/>
        <end position="540"/>
    </location>
</feature>
<organism evidence="5">
    <name type="scientific">freshwater metagenome</name>
    <dbReference type="NCBI Taxonomy" id="449393"/>
    <lineage>
        <taxon>unclassified sequences</taxon>
        <taxon>metagenomes</taxon>
        <taxon>ecological metagenomes</taxon>
    </lineage>
</organism>
<dbReference type="InterPro" id="IPR027417">
    <property type="entry name" value="P-loop_NTPase"/>
</dbReference>
<dbReference type="CDD" id="cd03221">
    <property type="entry name" value="ABCF_EF-3"/>
    <property type="match status" value="2"/>
</dbReference>
<name>A0A6J6SVS3_9ZZZZ</name>
<accession>A0A6J6SVS3</accession>
<sequence length="540" mass="58000">MSASLQVRGVSFSYGPRDILRKVELTVAPGMRVGVLGPNGVGKSTLLGVLSGRLQPDEGAIIYAPATATIGELRQETERVTGESVEAYLARRTGVAGAQTELDAATEALSKGEPGSDDRYSDALERWLDLGAADFESRVQTVMAEVGLPDATLGSLMTTLSGGQAARVGLAALLLSRFDILMLDEPTNDLDFVGLEQLEKFALDFKGALVVVSHDRAFLDRVVTHVAEVDDYTHAIKVFAGGWTSYLHEREIARQHAEEAYAEYEGQRSGLGARAQRERNWGQVAVKSSSDGDKMGAKFRANNTEQLASRARRTERAIERLDVVEKPREPWLLQFTIATADRAGAVVARLDSAVVKQGDFTLGPVTLEIGWGERIGIVGANGAGKSTLLRALLGRVELASGAAWVGPSVVIGEIDQARAQFAGERSLLDAFIDASGLIIAEARTLMAKFGLGAEHVNRTSDSLSPGERTRAGLALLQARGVNLLVLDEPTNHLDLPAIEQLETAITSFPGTVLLVTHDRRLLETIPFTRTLRVNGTVTEI</sequence>
<evidence type="ECO:0000256" key="2">
    <source>
        <dbReference type="ARBA" id="ARBA00022741"/>
    </source>
</evidence>
<keyword evidence="3" id="KW-0067">ATP-binding</keyword>
<dbReference type="InterPro" id="IPR003593">
    <property type="entry name" value="AAA+_ATPase"/>
</dbReference>
<evidence type="ECO:0000259" key="4">
    <source>
        <dbReference type="PROSITE" id="PS50893"/>
    </source>
</evidence>
<feature type="domain" description="ABC transporter" evidence="4">
    <location>
        <begin position="5"/>
        <end position="260"/>
    </location>
</feature>
<dbReference type="Pfam" id="PF00005">
    <property type="entry name" value="ABC_tran"/>
    <property type="match status" value="2"/>
</dbReference>
<gene>
    <name evidence="5" type="ORF">UFOPK2658_02151</name>
</gene>
<dbReference type="PROSITE" id="PS50893">
    <property type="entry name" value="ABC_TRANSPORTER_2"/>
    <property type="match status" value="2"/>
</dbReference>
<proteinExistence type="predicted"/>